<evidence type="ECO:0000256" key="3">
    <source>
        <dbReference type="SAM" id="MobiDB-lite"/>
    </source>
</evidence>
<name>A0A0G4GF70_9ALVE</name>
<evidence type="ECO:0000256" key="1">
    <source>
        <dbReference type="ARBA" id="ARBA00022737"/>
    </source>
</evidence>
<reference evidence="4" key="1">
    <citation type="submission" date="2014-11" db="EMBL/GenBank/DDBJ databases">
        <authorList>
            <person name="Otto D Thomas"/>
            <person name="Naeem Raeece"/>
        </authorList>
    </citation>
    <scope>NUCLEOTIDE SEQUENCE</scope>
</reference>
<organism evidence="4">
    <name type="scientific">Chromera velia CCMP2878</name>
    <dbReference type="NCBI Taxonomy" id="1169474"/>
    <lineage>
        <taxon>Eukaryota</taxon>
        <taxon>Sar</taxon>
        <taxon>Alveolata</taxon>
        <taxon>Colpodellida</taxon>
        <taxon>Chromeraceae</taxon>
        <taxon>Chromera</taxon>
    </lineage>
</organism>
<dbReference type="PhylomeDB" id="A0A0G4GF70"/>
<feature type="region of interest" description="Disordered" evidence="3">
    <location>
        <begin position="764"/>
        <end position="783"/>
    </location>
</feature>
<evidence type="ECO:0000256" key="2">
    <source>
        <dbReference type="ARBA" id="ARBA00023043"/>
    </source>
</evidence>
<proteinExistence type="predicted"/>
<protein>
    <submittedName>
        <fullName evidence="4">Uncharacterized protein</fullName>
    </submittedName>
</protein>
<accession>A0A0G4GF70</accession>
<dbReference type="Pfam" id="PF00023">
    <property type="entry name" value="Ank"/>
    <property type="match status" value="1"/>
</dbReference>
<feature type="compositionally biased region" description="Basic and acidic residues" evidence="3">
    <location>
        <begin position="774"/>
        <end position="783"/>
    </location>
</feature>
<dbReference type="PANTHER" id="PTHR24189:SF50">
    <property type="entry name" value="ANKYRIN REPEAT AND SOCS BOX PROTEIN 2"/>
    <property type="match status" value="1"/>
</dbReference>
<dbReference type="PANTHER" id="PTHR24189">
    <property type="entry name" value="MYOTROPHIN"/>
    <property type="match status" value="1"/>
</dbReference>
<dbReference type="EMBL" id="CDMZ01001152">
    <property type="protein sequence ID" value="CEM28190.1"/>
    <property type="molecule type" value="Genomic_DNA"/>
</dbReference>
<feature type="region of interest" description="Disordered" evidence="3">
    <location>
        <begin position="397"/>
        <end position="436"/>
    </location>
</feature>
<feature type="compositionally biased region" description="Low complexity" evidence="3">
    <location>
        <begin position="656"/>
        <end position="671"/>
    </location>
</feature>
<sequence length="848" mass="91513">MKCLSFDGKDACVAKKVVASQFLGVRLFWKVSGLSKRLLALREDATLNGLGSIDFDPVSEREDVWYLIDNVFRAQARLERKSRSSSFSALKTVDLSVLWEFLSGRYPSLLTRVLDKHPSSQEVPDFLGGRDKDSTGAGPLRNLSEAALSSLPGRRLSVLLRTGEVMSPNAWVQVTFERRVREMPMLVAFLAVGNMDCAEVLLDASARVDVCEWWGTSPRRAGRTPMEALLEFLVRAREKGEEGVEKRQQGLRLLRRLAEASQRANCLGWELRSGLWWGAGKTAAIGVACILGDADAIRVLREVHHSTGAAAGDRMEVADLPFLAVSGWDDIIASRSLPVANAEQRADVVKALGDLIMTEGCVNKVRISDGHSPLSLAVSLDLSPVVEALIDLGARCFPTRPDAPPPSPTEPHSSHSLPSPSHGSPPSHPEDPPPKFNQISALRVACEAADPELVHILCERGRADPNAPGKRWRGRSDKTELPLWAAVRAAALARNRDIPVANVVKTLHKFGADMSLIPPPTVNLTLVTASHTPLTYALSGGFTQTARALCEDTYLRDQTTDAHMRNPLIDAMASQAFSHTAVKMDLLRLMLEKGADPNQHGLIEIRVGPDKTRQLSFASPLQAALLFPQLDQQMRHAAVKLLIDHGARCPPPTETPSLASFASSEEAASPPSLHPPSSPTESQSESLPAPSPSSEDAVAPLSVPVCQVSPLHMACTLAEVGQNEKPDLIRLLCLEGGADPNAPGRARQGDDIPEVPLVSVLCRASEQQQQQDSSSKEQKFKKAADDEDIVPVLAALLDGGADPNALAANGRSPLSLARSFKFKNCVRLLFESGAEGGGVWVSVGKRGR</sequence>
<evidence type="ECO:0000313" key="4">
    <source>
        <dbReference type="EMBL" id="CEM28190.1"/>
    </source>
</evidence>
<keyword evidence="2" id="KW-0040">ANK repeat</keyword>
<feature type="compositionally biased region" description="Low complexity" evidence="3">
    <location>
        <begin position="410"/>
        <end position="425"/>
    </location>
</feature>
<feature type="region of interest" description="Disordered" evidence="3">
    <location>
        <begin position="650"/>
        <end position="698"/>
    </location>
</feature>
<dbReference type="InterPro" id="IPR050745">
    <property type="entry name" value="Multifunctional_regulatory"/>
</dbReference>
<dbReference type="SUPFAM" id="SSF48403">
    <property type="entry name" value="Ankyrin repeat"/>
    <property type="match status" value="2"/>
</dbReference>
<dbReference type="Gene3D" id="1.25.40.20">
    <property type="entry name" value="Ankyrin repeat-containing domain"/>
    <property type="match status" value="2"/>
</dbReference>
<feature type="compositionally biased region" description="Low complexity" evidence="3">
    <location>
        <begin position="679"/>
        <end position="695"/>
    </location>
</feature>
<dbReference type="VEuPathDB" id="CryptoDB:Cvel_21621"/>
<dbReference type="InterPro" id="IPR002110">
    <property type="entry name" value="Ankyrin_rpt"/>
</dbReference>
<gene>
    <name evidence="4" type="ORF">Cvel_21621</name>
</gene>
<keyword evidence="1" id="KW-0677">Repeat</keyword>
<dbReference type="InterPro" id="IPR036770">
    <property type="entry name" value="Ankyrin_rpt-contain_sf"/>
</dbReference>
<dbReference type="SMART" id="SM00248">
    <property type="entry name" value="ANK"/>
    <property type="match status" value="8"/>
</dbReference>
<dbReference type="AlphaFoldDB" id="A0A0G4GF70"/>